<dbReference type="AlphaFoldDB" id="B4R409"/>
<proteinExistence type="predicted"/>
<organism evidence="1 2">
    <name type="scientific">Drosophila simulans</name>
    <name type="common">Fruit fly</name>
    <dbReference type="NCBI Taxonomy" id="7240"/>
    <lineage>
        <taxon>Eukaryota</taxon>
        <taxon>Metazoa</taxon>
        <taxon>Ecdysozoa</taxon>
        <taxon>Arthropoda</taxon>
        <taxon>Hexapoda</taxon>
        <taxon>Insecta</taxon>
        <taxon>Pterygota</taxon>
        <taxon>Neoptera</taxon>
        <taxon>Endopterygota</taxon>
        <taxon>Diptera</taxon>
        <taxon>Brachycera</taxon>
        <taxon>Muscomorpha</taxon>
        <taxon>Ephydroidea</taxon>
        <taxon>Drosophilidae</taxon>
        <taxon>Drosophila</taxon>
        <taxon>Sophophora</taxon>
    </lineage>
</organism>
<name>B4R409_DROSI</name>
<evidence type="ECO:0000313" key="2">
    <source>
        <dbReference type="Proteomes" id="UP000000304"/>
    </source>
</evidence>
<accession>B4R409</accession>
<dbReference type="PROSITE" id="PS51257">
    <property type="entry name" value="PROKAR_LIPOPROTEIN"/>
    <property type="match status" value="1"/>
</dbReference>
<dbReference type="HOGENOM" id="CLU_3126617_0_0_1"/>
<keyword evidence="2" id="KW-1185">Reference proteome</keyword>
<sequence length="50" mass="5432">MPVDRAKTSCIPHRPADLATWSLVTVTVTGCCSLVTGHWVAGHCLKLENR</sequence>
<evidence type="ECO:0000313" key="1">
    <source>
        <dbReference type="EMBL" id="EDX17776.1"/>
    </source>
</evidence>
<dbReference type="EMBL" id="CM000366">
    <property type="protein sequence ID" value="EDX17776.1"/>
    <property type="molecule type" value="Genomic_DNA"/>
</dbReference>
<dbReference type="Proteomes" id="UP000000304">
    <property type="component" value="Chromosome X"/>
</dbReference>
<gene>
    <name evidence="1" type="primary">Dsim\GD17094</name>
    <name evidence="1" type="ORF">Dsim_GD17094</name>
</gene>
<reference evidence="1 2" key="1">
    <citation type="journal article" date="2007" name="Nature">
        <title>Evolution of genes and genomes on the Drosophila phylogeny.</title>
        <authorList>
            <consortium name="Drosophila 12 Genomes Consortium"/>
            <person name="Clark A.G."/>
            <person name="Eisen M.B."/>
            <person name="Smith D.R."/>
            <person name="Bergman C.M."/>
            <person name="Oliver B."/>
            <person name="Markow T.A."/>
            <person name="Kaufman T.C."/>
            <person name="Kellis M."/>
            <person name="Gelbart W."/>
            <person name="Iyer V.N."/>
            <person name="Pollard D.A."/>
            <person name="Sackton T.B."/>
            <person name="Larracuente A.M."/>
            <person name="Singh N.D."/>
            <person name="Abad J.P."/>
            <person name="Abt D.N."/>
            <person name="Adryan B."/>
            <person name="Aguade M."/>
            <person name="Akashi H."/>
            <person name="Anderson W.W."/>
            <person name="Aquadro C.F."/>
            <person name="Ardell D.H."/>
            <person name="Arguello R."/>
            <person name="Artieri C.G."/>
            <person name="Barbash D.A."/>
            <person name="Barker D."/>
            <person name="Barsanti P."/>
            <person name="Batterham P."/>
            <person name="Batzoglou S."/>
            <person name="Begun D."/>
            <person name="Bhutkar A."/>
            <person name="Blanco E."/>
            <person name="Bosak S.A."/>
            <person name="Bradley R.K."/>
            <person name="Brand A.D."/>
            <person name="Brent M.R."/>
            <person name="Brooks A.N."/>
            <person name="Brown R.H."/>
            <person name="Butlin R.K."/>
            <person name="Caggese C."/>
            <person name="Calvi B.R."/>
            <person name="Bernardo de Carvalho A."/>
            <person name="Caspi A."/>
            <person name="Castrezana S."/>
            <person name="Celniker S.E."/>
            <person name="Chang J.L."/>
            <person name="Chapple C."/>
            <person name="Chatterji S."/>
            <person name="Chinwalla A."/>
            <person name="Civetta A."/>
            <person name="Clifton S.W."/>
            <person name="Comeron J.M."/>
            <person name="Costello J.C."/>
            <person name="Coyne J.A."/>
            <person name="Daub J."/>
            <person name="David R.G."/>
            <person name="Delcher A.L."/>
            <person name="Delehaunty K."/>
            <person name="Do C.B."/>
            <person name="Ebling H."/>
            <person name="Edwards K."/>
            <person name="Eickbush T."/>
            <person name="Evans J.D."/>
            <person name="Filipski A."/>
            <person name="Findeiss S."/>
            <person name="Freyhult E."/>
            <person name="Fulton L."/>
            <person name="Fulton R."/>
            <person name="Garcia A.C."/>
            <person name="Gardiner A."/>
            <person name="Garfield D.A."/>
            <person name="Garvin B.E."/>
            <person name="Gibson G."/>
            <person name="Gilbert D."/>
            <person name="Gnerre S."/>
            <person name="Godfrey J."/>
            <person name="Good R."/>
            <person name="Gotea V."/>
            <person name="Gravely B."/>
            <person name="Greenberg A.J."/>
            <person name="Griffiths-Jones S."/>
            <person name="Gross S."/>
            <person name="Guigo R."/>
            <person name="Gustafson E.A."/>
            <person name="Haerty W."/>
            <person name="Hahn M.W."/>
            <person name="Halligan D.L."/>
            <person name="Halpern A.L."/>
            <person name="Halter G.M."/>
            <person name="Han M.V."/>
            <person name="Heger A."/>
            <person name="Hillier L."/>
            <person name="Hinrichs A.S."/>
            <person name="Holmes I."/>
            <person name="Hoskins R.A."/>
            <person name="Hubisz M.J."/>
            <person name="Hultmark D."/>
            <person name="Huntley M.A."/>
            <person name="Jaffe D.B."/>
            <person name="Jagadeeshan S."/>
            <person name="Jeck W.R."/>
            <person name="Johnson J."/>
            <person name="Jones C.D."/>
            <person name="Jordan W.C."/>
            <person name="Karpen G.H."/>
            <person name="Kataoka E."/>
            <person name="Keightley P.D."/>
            <person name="Kheradpour P."/>
            <person name="Kirkness E.F."/>
            <person name="Koerich L.B."/>
            <person name="Kristiansen K."/>
            <person name="Kudrna D."/>
            <person name="Kulathinal R.J."/>
            <person name="Kumar S."/>
            <person name="Kwok R."/>
            <person name="Lander E."/>
            <person name="Langley C.H."/>
            <person name="Lapoint R."/>
            <person name="Lazzaro B.P."/>
            <person name="Lee S.J."/>
            <person name="Levesque L."/>
            <person name="Li R."/>
            <person name="Lin C.F."/>
            <person name="Lin M.F."/>
            <person name="Lindblad-Toh K."/>
            <person name="Llopart A."/>
            <person name="Long M."/>
            <person name="Low L."/>
            <person name="Lozovsky E."/>
            <person name="Lu J."/>
            <person name="Luo M."/>
            <person name="Machado C.A."/>
            <person name="Makalowski W."/>
            <person name="Marzo M."/>
            <person name="Matsuda M."/>
            <person name="Matzkin L."/>
            <person name="McAllister B."/>
            <person name="McBride C.S."/>
            <person name="McKernan B."/>
            <person name="McKernan K."/>
            <person name="Mendez-Lago M."/>
            <person name="Minx P."/>
            <person name="Mollenhauer M.U."/>
            <person name="Montooth K."/>
            <person name="Mount S.M."/>
            <person name="Mu X."/>
            <person name="Myers E."/>
            <person name="Negre B."/>
            <person name="Newfeld S."/>
            <person name="Nielsen R."/>
            <person name="Noor M.A."/>
            <person name="O'Grady P."/>
            <person name="Pachter L."/>
            <person name="Papaceit M."/>
            <person name="Parisi M.J."/>
            <person name="Parisi M."/>
            <person name="Parts L."/>
            <person name="Pedersen J.S."/>
            <person name="Pesole G."/>
            <person name="Phillippy A.M."/>
            <person name="Ponting C.P."/>
            <person name="Pop M."/>
            <person name="Porcelli D."/>
            <person name="Powell J.R."/>
            <person name="Prohaska S."/>
            <person name="Pruitt K."/>
            <person name="Puig M."/>
            <person name="Quesneville H."/>
            <person name="Ram K.R."/>
            <person name="Rand D."/>
            <person name="Rasmussen M.D."/>
            <person name="Reed L.K."/>
            <person name="Reenan R."/>
            <person name="Reily A."/>
            <person name="Remington K.A."/>
            <person name="Rieger T.T."/>
            <person name="Ritchie M.G."/>
            <person name="Robin C."/>
            <person name="Rogers Y.H."/>
            <person name="Rohde C."/>
            <person name="Rozas J."/>
            <person name="Rubenfield M.J."/>
            <person name="Ruiz A."/>
            <person name="Russo S."/>
            <person name="Salzberg S.L."/>
            <person name="Sanchez-Gracia A."/>
            <person name="Saranga D.J."/>
            <person name="Sato H."/>
            <person name="Schaeffer S.W."/>
            <person name="Schatz M.C."/>
            <person name="Schlenke T."/>
            <person name="Schwartz R."/>
            <person name="Segarra C."/>
            <person name="Singh R.S."/>
            <person name="Sirot L."/>
            <person name="Sirota M."/>
            <person name="Sisneros N.B."/>
            <person name="Smith C.D."/>
            <person name="Smith T.F."/>
            <person name="Spieth J."/>
            <person name="Stage D.E."/>
            <person name="Stark A."/>
            <person name="Stephan W."/>
            <person name="Strausberg R.L."/>
            <person name="Strempel S."/>
            <person name="Sturgill D."/>
            <person name="Sutton G."/>
            <person name="Sutton G.G."/>
            <person name="Tao W."/>
            <person name="Teichmann S."/>
            <person name="Tobari Y.N."/>
            <person name="Tomimura Y."/>
            <person name="Tsolas J.M."/>
            <person name="Valente V.L."/>
            <person name="Venter E."/>
            <person name="Venter J.C."/>
            <person name="Vicario S."/>
            <person name="Vieira F.G."/>
            <person name="Vilella A.J."/>
            <person name="Villasante A."/>
            <person name="Walenz B."/>
            <person name="Wang J."/>
            <person name="Wasserman M."/>
            <person name="Watts T."/>
            <person name="Wilson D."/>
            <person name="Wilson R.K."/>
            <person name="Wing R.A."/>
            <person name="Wolfner M.F."/>
            <person name="Wong A."/>
            <person name="Wong G.K."/>
            <person name="Wu C.I."/>
            <person name="Wu G."/>
            <person name="Yamamoto D."/>
            <person name="Yang H.P."/>
            <person name="Yang S.P."/>
            <person name="Yorke J.A."/>
            <person name="Yoshida K."/>
            <person name="Zdobnov E."/>
            <person name="Zhang P."/>
            <person name="Zhang Y."/>
            <person name="Zimin A.V."/>
            <person name="Baldwin J."/>
            <person name="Abdouelleil A."/>
            <person name="Abdulkadir J."/>
            <person name="Abebe A."/>
            <person name="Abera B."/>
            <person name="Abreu J."/>
            <person name="Acer S.C."/>
            <person name="Aftuck L."/>
            <person name="Alexander A."/>
            <person name="An P."/>
            <person name="Anderson E."/>
            <person name="Anderson S."/>
            <person name="Arachi H."/>
            <person name="Azer M."/>
            <person name="Bachantsang P."/>
            <person name="Barry A."/>
            <person name="Bayul T."/>
            <person name="Berlin A."/>
            <person name="Bessette D."/>
            <person name="Bloom T."/>
            <person name="Blye J."/>
            <person name="Boguslavskiy L."/>
            <person name="Bonnet C."/>
            <person name="Boukhgalter B."/>
            <person name="Bourzgui I."/>
            <person name="Brown A."/>
            <person name="Cahill P."/>
            <person name="Channer S."/>
            <person name="Cheshatsang Y."/>
            <person name="Chuda L."/>
            <person name="Citroen M."/>
            <person name="Collymore A."/>
            <person name="Cooke P."/>
            <person name="Costello M."/>
            <person name="D'Aco K."/>
            <person name="Daza R."/>
            <person name="De Haan G."/>
            <person name="DeGray S."/>
            <person name="DeMaso C."/>
            <person name="Dhargay N."/>
            <person name="Dooley K."/>
            <person name="Dooley E."/>
            <person name="Doricent M."/>
            <person name="Dorje P."/>
            <person name="Dorjee K."/>
            <person name="Dupes A."/>
            <person name="Elong R."/>
            <person name="Falk J."/>
            <person name="Farina A."/>
            <person name="Faro S."/>
            <person name="Ferguson D."/>
            <person name="Fisher S."/>
            <person name="Foley C.D."/>
            <person name="Franke A."/>
            <person name="Friedrich D."/>
            <person name="Gadbois L."/>
            <person name="Gearin G."/>
            <person name="Gearin C.R."/>
            <person name="Giannoukos G."/>
            <person name="Goode T."/>
            <person name="Graham J."/>
            <person name="Grandbois E."/>
            <person name="Grewal S."/>
            <person name="Gyaltsen K."/>
            <person name="Hafez N."/>
            <person name="Hagos B."/>
            <person name="Hall J."/>
            <person name="Henson C."/>
            <person name="Hollinger A."/>
            <person name="Honan T."/>
            <person name="Huard M.D."/>
            <person name="Hughes L."/>
            <person name="Hurhula B."/>
            <person name="Husby M.E."/>
            <person name="Kamat A."/>
            <person name="Kanga B."/>
            <person name="Kashin S."/>
            <person name="Khazanovich D."/>
            <person name="Kisner P."/>
            <person name="Lance K."/>
            <person name="Lara M."/>
            <person name="Lee W."/>
            <person name="Lennon N."/>
            <person name="Letendre F."/>
            <person name="LeVine R."/>
            <person name="Lipovsky A."/>
            <person name="Liu X."/>
            <person name="Liu J."/>
            <person name="Liu S."/>
            <person name="Lokyitsang T."/>
            <person name="Lokyitsang Y."/>
            <person name="Lubonja R."/>
            <person name="Lui A."/>
            <person name="MacDonald P."/>
            <person name="Magnisalis V."/>
            <person name="Maru K."/>
            <person name="Matthews C."/>
            <person name="McCusker W."/>
            <person name="McDonough S."/>
            <person name="Mehta T."/>
            <person name="Meldrim J."/>
            <person name="Meneus L."/>
            <person name="Mihai O."/>
            <person name="Mihalev A."/>
            <person name="Mihova T."/>
            <person name="Mittelman R."/>
            <person name="Mlenga V."/>
            <person name="Montmayeur A."/>
            <person name="Mulrain L."/>
            <person name="Navidi A."/>
            <person name="Naylor J."/>
            <person name="Negash T."/>
            <person name="Nguyen T."/>
            <person name="Nguyen N."/>
            <person name="Nicol R."/>
            <person name="Norbu C."/>
            <person name="Norbu N."/>
            <person name="Novod N."/>
            <person name="O'Neill B."/>
            <person name="Osman S."/>
            <person name="Markiewicz E."/>
            <person name="Oyono O.L."/>
            <person name="Patti C."/>
            <person name="Phunkhang P."/>
            <person name="Pierre F."/>
            <person name="Priest M."/>
            <person name="Raghuraman S."/>
            <person name="Rege F."/>
            <person name="Reyes R."/>
            <person name="Rise C."/>
            <person name="Rogov P."/>
            <person name="Ross K."/>
            <person name="Ryan E."/>
            <person name="Settipalli S."/>
            <person name="Shea T."/>
            <person name="Sherpa N."/>
            <person name="Shi L."/>
            <person name="Shih D."/>
            <person name="Sparrow T."/>
            <person name="Spaulding J."/>
            <person name="Stalker J."/>
            <person name="Stange-Thomann N."/>
            <person name="Stavropoulos S."/>
            <person name="Stone C."/>
            <person name="Strader C."/>
            <person name="Tesfaye S."/>
            <person name="Thomson T."/>
            <person name="Thoulutsang Y."/>
            <person name="Thoulutsang D."/>
            <person name="Topham K."/>
            <person name="Topping I."/>
            <person name="Tsamla T."/>
            <person name="Vassiliev H."/>
            <person name="Vo A."/>
            <person name="Wangchuk T."/>
            <person name="Wangdi T."/>
            <person name="Weiand M."/>
            <person name="Wilkinson J."/>
            <person name="Wilson A."/>
            <person name="Yadav S."/>
            <person name="Young G."/>
            <person name="Yu Q."/>
            <person name="Zembek L."/>
            <person name="Zhong D."/>
            <person name="Zimmer A."/>
            <person name="Zwirko Z."/>
            <person name="Jaffe D.B."/>
            <person name="Alvarez P."/>
            <person name="Brockman W."/>
            <person name="Butler J."/>
            <person name="Chin C."/>
            <person name="Gnerre S."/>
            <person name="Grabherr M."/>
            <person name="Kleber M."/>
            <person name="Mauceli E."/>
            <person name="MacCallum I."/>
        </authorList>
    </citation>
    <scope>NUCLEOTIDE SEQUENCE [LARGE SCALE GENOMIC DNA]</scope>
    <source>
        <strain evidence="2">white501</strain>
    </source>
</reference>
<protein>
    <submittedName>
        <fullName evidence="1">GD17094</fullName>
    </submittedName>
</protein>